<gene>
    <name evidence="1" type="ORF">SCLCIDRAFT_80489</name>
</gene>
<dbReference type="STRING" id="1036808.A0A0C3DSF4"/>
<protein>
    <submittedName>
        <fullName evidence="1">Uncharacterized protein</fullName>
    </submittedName>
</protein>
<dbReference type="EMBL" id="KN822079">
    <property type="protein sequence ID" value="KIM58941.1"/>
    <property type="molecule type" value="Genomic_DNA"/>
</dbReference>
<reference evidence="1 2" key="1">
    <citation type="submission" date="2014-04" db="EMBL/GenBank/DDBJ databases">
        <authorList>
            <consortium name="DOE Joint Genome Institute"/>
            <person name="Kuo A."/>
            <person name="Kohler A."/>
            <person name="Nagy L.G."/>
            <person name="Floudas D."/>
            <person name="Copeland A."/>
            <person name="Barry K.W."/>
            <person name="Cichocki N."/>
            <person name="Veneault-Fourrey C."/>
            <person name="LaButti K."/>
            <person name="Lindquist E.A."/>
            <person name="Lipzen A."/>
            <person name="Lundell T."/>
            <person name="Morin E."/>
            <person name="Murat C."/>
            <person name="Sun H."/>
            <person name="Tunlid A."/>
            <person name="Henrissat B."/>
            <person name="Grigoriev I.V."/>
            <person name="Hibbett D.S."/>
            <person name="Martin F."/>
            <person name="Nordberg H.P."/>
            <person name="Cantor M.N."/>
            <person name="Hua S.X."/>
        </authorList>
    </citation>
    <scope>NUCLEOTIDE SEQUENCE [LARGE SCALE GENOMIC DNA]</scope>
    <source>
        <strain evidence="1 2">Foug A</strain>
    </source>
</reference>
<feature type="non-terminal residue" evidence="1">
    <location>
        <position position="133"/>
    </location>
</feature>
<sequence>DVRHATNYNWNTRAWAKIATTEAIVQRHAGIYRRCHMQMLALGASPDILSQYQQLRDIDLRVSTAIADKNARGHWDDTLAWFWTMDVPQDTAINDWMSEFYQVHWLRTKALHNRWEEEVQLLTCETEWSQRFF</sequence>
<name>A0A0C3DSF4_9AGAM</name>
<organism evidence="1 2">
    <name type="scientific">Scleroderma citrinum Foug A</name>
    <dbReference type="NCBI Taxonomy" id="1036808"/>
    <lineage>
        <taxon>Eukaryota</taxon>
        <taxon>Fungi</taxon>
        <taxon>Dikarya</taxon>
        <taxon>Basidiomycota</taxon>
        <taxon>Agaricomycotina</taxon>
        <taxon>Agaricomycetes</taxon>
        <taxon>Agaricomycetidae</taxon>
        <taxon>Boletales</taxon>
        <taxon>Sclerodermatineae</taxon>
        <taxon>Sclerodermataceae</taxon>
        <taxon>Scleroderma</taxon>
    </lineage>
</organism>
<dbReference type="Proteomes" id="UP000053989">
    <property type="component" value="Unassembled WGS sequence"/>
</dbReference>
<reference evidence="2" key="2">
    <citation type="submission" date="2015-01" db="EMBL/GenBank/DDBJ databases">
        <title>Evolutionary Origins and Diversification of the Mycorrhizal Mutualists.</title>
        <authorList>
            <consortium name="DOE Joint Genome Institute"/>
            <consortium name="Mycorrhizal Genomics Consortium"/>
            <person name="Kohler A."/>
            <person name="Kuo A."/>
            <person name="Nagy L.G."/>
            <person name="Floudas D."/>
            <person name="Copeland A."/>
            <person name="Barry K.W."/>
            <person name="Cichocki N."/>
            <person name="Veneault-Fourrey C."/>
            <person name="LaButti K."/>
            <person name="Lindquist E.A."/>
            <person name="Lipzen A."/>
            <person name="Lundell T."/>
            <person name="Morin E."/>
            <person name="Murat C."/>
            <person name="Riley R."/>
            <person name="Ohm R."/>
            <person name="Sun H."/>
            <person name="Tunlid A."/>
            <person name="Henrissat B."/>
            <person name="Grigoriev I.V."/>
            <person name="Hibbett D.S."/>
            <person name="Martin F."/>
        </authorList>
    </citation>
    <scope>NUCLEOTIDE SEQUENCE [LARGE SCALE GENOMIC DNA]</scope>
    <source>
        <strain evidence="2">Foug A</strain>
    </source>
</reference>
<dbReference type="InParanoid" id="A0A0C3DSF4"/>
<proteinExistence type="predicted"/>
<dbReference type="OrthoDB" id="3265433at2759"/>
<keyword evidence="2" id="KW-1185">Reference proteome</keyword>
<evidence type="ECO:0000313" key="2">
    <source>
        <dbReference type="Proteomes" id="UP000053989"/>
    </source>
</evidence>
<feature type="non-terminal residue" evidence="1">
    <location>
        <position position="1"/>
    </location>
</feature>
<dbReference type="HOGENOM" id="CLU_003703_9_0_1"/>
<dbReference type="AlphaFoldDB" id="A0A0C3DSF4"/>
<accession>A0A0C3DSF4</accession>
<evidence type="ECO:0000313" key="1">
    <source>
        <dbReference type="EMBL" id="KIM58941.1"/>
    </source>
</evidence>